<keyword evidence="1" id="KW-0238">DNA-binding</keyword>
<evidence type="ECO:0000256" key="1">
    <source>
        <dbReference type="PROSITE-ProRule" id="PRU01076"/>
    </source>
</evidence>
<keyword evidence="4" id="KW-1185">Reference proteome</keyword>
<dbReference type="InterPro" id="IPR040678">
    <property type="entry name" value="AbrB_C"/>
</dbReference>
<dbReference type="InterPro" id="IPR007159">
    <property type="entry name" value="SpoVT-AbrB_dom"/>
</dbReference>
<organism evidence="3 4">
    <name type="scientific">Shouchella xiaoxiensis</name>
    <dbReference type="NCBI Taxonomy" id="766895"/>
    <lineage>
        <taxon>Bacteria</taxon>
        <taxon>Bacillati</taxon>
        <taxon>Bacillota</taxon>
        <taxon>Bacilli</taxon>
        <taxon>Bacillales</taxon>
        <taxon>Bacillaceae</taxon>
        <taxon>Shouchella</taxon>
    </lineage>
</organism>
<dbReference type="Pfam" id="PF18277">
    <property type="entry name" value="AbrB_C"/>
    <property type="match status" value="1"/>
</dbReference>
<dbReference type="PROSITE" id="PS51740">
    <property type="entry name" value="SPOVT_ABRB"/>
    <property type="match status" value="1"/>
</dbReference>
<name>A0ABS2SQQ6_9BACI</name>
<evidence type="ECO:0000313" key="3">
    <source>
        <dbReference type="EMBL" id="MBM7837859.1"/>
    </source>
</evidence>
<evidence type="ECO:0000313" key="4">
    <source>
        <dbReference type="Proteomes" id="UP001179280"/>
    </source>
</evidence>
<dbReference type="SUPFAM" id="SSF89447">
    <property type="entry name" value="AbrB/MazE/MraZ-like"/>
    <property type="match status" value="1"/>
</dbReference>
<dbReference type="RefSeq" id="WP_035420303.1">
    <property type="nucleotide sequence ID" value="NZ_JAFBCV010000002.1"/>
</dbReference>
<dbReference type="Pfam" id="PF04014">
    <property type="entry name" value="MazE_antitoxin"/>
    <property type="match status" value="1"/>
</dbReference>
<dbReference type="PANTHER" id="PTHR36432:SF4">
    <property type="entry name" value="TRANSITION STATE REGULATOR ABH-RELATED"/>
    <property type="match status" value="1"/>
</dbReference>
<evidence type="ECO:0000259" key="2">
    <source>
        <dbReference type="PROSITE" id="PS51740"/>
    </source>
</evidence>
<dbReference type="InterPro" id="IPR052731">
    <property type="entry name" value="B_subtilis_Trans_State_Reg"/>
</dbReference>
<protein>
    <submittedName>
        <fullName evidence="3">Transcriptional pleiotropic regulator of transition state genes</fullName>
    </submittedName>
</protein>
<dbReference type="PANTHER" id="PTHR36432">
    <property type="match status" value="1"/>
</dbReference>
<gene>
    <name evidence="3" type="ORF">JOC54_001090</name>
</gene>
<sequence>MASTGITRKLDNLGRIVMPKEMRDMLHIYEKTPLEIFVEEDKIILQRYQPEMACILTGEISPDNLLIGDGEIVLSKEGAKLLMEEIEKLTVYTR</sequence>
<comment type="caution">
    <text evidence="3">The sequence shown here is derived from an EMBL/GenBank/DDBJ whole genome shotgun (WGS) entry which is preliminary data.</text>
</comment>
<dbReference type="EMBL" id="JAFBCV010000002">
    <property type="protein sequence ID" value="MBM7837859.1"/>
    <property type="molecule type" value="Genomic_DNA"/>
</dbReference>
<reference evidence="3" key="1">
    <citation type="submission" date="2021-01" db="EMBL/GenBank/DDBJ databases">
        <title>Genomic Encyclopedia of Type Strains, Phase IV (KMG-IV): sequencing the most valuable type-strain genomes for metagenomic binning, comparative biology and taxonomic classification.</title>
        <authorList>
            <person name="Goeker M."/>
        </authorList>
    </citation>
    <scope>NUCLEOTIDE SEQUENCE</scope>
    <source>
        <strain evidence="3">DSM 21943</strain>
    </source>
</reference>
<dbReference type="SMART" id="SM00966">
    <property type="entry name" value="SpoVT_AbrB"/>
    <property type="match status" value="1"/>
</dbReference>
<proteinExistence type="predicted"/>
<dbReference type="NCBIfam" id="TIGR01439">
    <property type="entry name" value="lp_hng_hel_AbrB"/>
    <property type="match status" value="1"/>
</dbReference>
<dbReference type="InterPro" id="IPR037914">
    <property type="entry name" value="SpoVT-AbrB_sf"/>
</dbReference>
<dbReference type="Proteomes" id="UP001179280">
    <property type="component" value="Unassembled WGS sequence"/>
</dbReference>
<accession>A0ABS2SQQ6</accession>
<feature type="domain" description="SpoVT-AbrB" evidence="2">
    <location>
        <begin position="5"/>
        <end position="50"/>
    </location>
</feature>
<dbReference type="Gene3D" id="2.10.260.10">
    <property type="match status" value="1"/>
</dbReference>